<dbReference type="PROSITE" id="PS01094">
    <property type="entry name" value="UPF0076"/>
    <property type="match status" value="1"/>
</dbReference>
<dbReference type="InterPro" id="IPR006175">
    <property type="entry name" value="YjgF/YER057c/UK114"/>
</dbReference>
<dbReference type="FunFam" id="3.30.1330.40:FF:000001">
    <property type="entry name" value="L-PSP family endoribonuclease"/>
    <property type="match status" value="1"/>
</dbReference>
<evidence type="ECO:0000313" key="2">
    <source>
        <dbReference type="EMBL" id="ANK61583.1"/>
    </source>
</evidence>
<dbReference type="GO" id="GO:0019239">
    <property type="term" value="F:deaminase activity"/>
    <property type="evidence" value="ECO:0007669"/>
    <property type="project" value="TreeGrafter"/>
</dbReference>
<protein>
    <submittedName>
        <fullName evidence="2">Reactive intermediate/imine deaminase</fullName>
    </submittedName>
</protein>
<reference evidence="2 3" key="1">
    <citation type="submission" date="2016-03" db="EMBL/GenBank/DDBJ databases">
        <title>Pediococcus and Lactobacillus from brewery environment - whole genome sequencing and assembly.</title>
        <authorList>
            <person name="Behr J."/>
            <person name="Geissler A.J."/>
            <person name="Vogel R.F."/>
        </authorList>
    </citation>
    <scope>NUCLEOTIDE SEQUENCE [LARGE SCALE GENOMIC DNA]</scope>
    <source>
        <strain evidence="2 3">TMW 1.1989</strain>
    </source>
</reference>
<comment type="similarity">
    <text evidence="1">Belongs to the RutC family.</text>
</comment>
<dbReference type="EMBL" id="CP014873">
    <property type="protein sequence ID" value="ANK61583.1"/>
    <property type="molecule type" value="Genomic_DNA"/>
</dbReference>
<dbReference type="AlphaFoldDB" id="A0A192GZX6"/>
<dbReference type="InterPro" id="IPR035959">
    <property type="entry name" value="RutC-like_sf"/>
</dbReference>
<organism evidence="2 3">
    <name type="scientific">Loigolactobacillus backii</name>
    <dbReference type="NCBI Taxonomy" id="375175"/>
    <lineage>
        <taxon>Bacteria</taxon>
        <taxon>Bacillati</taxon>
        <taxon>Bacillota</taxon>
        <taxon>Bacilli</taxon>
        <taxon>Lactobacillales</taxon>
        <taxon>Lactobacillaceae</taxon>
        <taxon>Loigolactobacillus</taxon>
    </lineage>
</organism>
<evidence type="ECO:0000256" key="1">
    <source>
        <dbReference type="ARBA" id="ARBA00010552"/>
    </source>
</evidence>
<dbReference type="RefSeq" id="WP_068226148.1">
    <property type="nucleotide sequence ID" value="NZ_CP014623.1"/>
</dbReference>
<gene>
    <name evidence="2" type="ORF">AYR53_01680</name>
</gene>
<dbReference type="InterPro" id="IPR019897">
    <property type="entry name" value="RidA_CS"/>
</dbReference>
<dbReference type="Proteomes" id="UP000078582">
    <property type="component" value="Chromosome"/>
</dbReference>
<dbReference type="GO" id="GO:0005829">
    <property type="term" value="C:cytosol"/>
    <property type="evidence" value="ECO:0007669"/>
    <property type="project" value="TreeGrafter"/>
</dbReference>
<evidence type="ECO:0000313" key="3">
    <source>
        <dbReference type="Proteomes" id="UP000078582"/>
    </source>
</evidence>
<dbReference type="Pfam" id="PF01042">
    <property type="entry name" value="Ribonuc_L-PSP"/>
    <property type="match status" value="1"/>
</dbReference>
<dbReference type="PANTHER" id="PTHR11803">
    <property type="entry name" value="2-IMINOBUTANOATE/2-IMINOPROPANOATE DEAMINASE RIDA"/>
    <property type="match status" value="1"/>
</dbReference>
<dbReference type="InterPro" id="IPR006056">
    <property type="entry name" value="RidA"/>
</dbReference>
<proteinExistence type="inferred from homology"/>
<dbReference type="Gene3D" id="3.30.1330.40">
    <property type="entry name" value="RutC-like"/>
    <property type="match status" value="1"/>
</dbReference>
<dbReference type="OrthoDB" id="9803101at2"/>
<dbReference type="PANTHER" id="PTHR11803:SF39">
    <property type="entry name" value="2-IMINOBUTANOATE_2-IMINOPROPANOATE DEAMINASE"/>
    <property type="match status" value="1"/>
</dbReference>
<accession>A0A192GZX6</accession>
<dbReference type="GeneID" id="42980945"/>
<name>A0A192GZX6_9LACO</name>
<keyword evidence="3" id="KW-1185">Reference proteome</keyword>
<dbReference type="NCBIfam" id="TIGR00004">
    <property type="entry name" value="Rid family detoxifying hydrolase"/>
    <property type="match status" value="1"/>
</dbReference>
<dbReference type="CDD" id="cd00448">
    <property type="entry name" value="YjgF_YER057c_UK114_family"/>
    <property type="match status" value="1"/>
</dbReference>
<dbReference type="KEGG" id="lbt:AYR52_11630"/>
<sequence length="127" mass="13371">MKKVIATSTAPAALGPYSQAVLVDQTLYASGQIGLKPETGSLNGADVTSQTKQIMANMGAVLTAAGMNYADVVKTTIFLTNVADFTVVNDLYATYFTDAKFLPARSTVQVAALPDDALIEIEYTATK</sequence>
<dbReference type="STRING" id="375175.AYR53_01680"/>
<dbReference type="SUPFAM" id="SSF55298">
    <property type="entry name" value="YjgF-like"/>
    <property type="match status" value="1"/>
</dbReference>